<evidence type="ECO:0000313" key="4">
    <source>
        <dbReference type="EMBL" id="OMJ87671.1"/>
    </source>
</evidence>
<dbReference type="GO" id="GO:0012505">
    <property type="term" value="C:endomembrane system"/>
    <property type="evidence" value="ECO:0007669"/>
    <property type="project" value="TreeGrafter"/>
</dbReference>
<comment type="similarity">
    <text evidence="1">Belongs to the cytochrome b5 family. MAPR subfamily.</text>
</comment>
<dbReference type="SUPFAM" id="SSF55856">
    <property type="entry name" value="Cytochrome b5-like heme/steroid binding domain"/>
    <property type="match status" value="1"/>
</dbReference>
<sequence length="128" mass="14562">MIGFWLLVSSLSIGQKTFTIEELAQYNGDNGMRYIACDGLVFDVTGVAVYEPGGSYPMLVGKDITVGLAWNSYEEKWLNTHPYEVKLSPNQQKAVTSWKNFLEKKYKIVGTIIYPEAEEKLEEKQEEL</sequence>
<dbReference type="EMBL" id="MPUH01000171">
    <property type="protein sequence ID" value="OMJ87671.1"/>
    <property type="molecule type" value="Genomic_DNA"/>
</dbReference>
<gene>
    <name evidence="4" type="ORF">SteCoe_10598</name>
</gene>
<dbReference type="InterPro" id="IPR036400">
    <property type="entry name" value="Cyt_B5-like_heme/steroid_sf"/>
</dbReference>
<dbReference type="SMART" id="SM01117">
    <property type="entry name" value="Cyt-b5"/>
    <property type="match status" value="1"/>
</dbReference>
<dbReference type="InterPro" id="IPR050577">
    <property type="entry name" value="MAPR/NEUFC/NENF-like"/>
</dbReference>
<dbReference type="GO" id="GO:0016020">
    <property type="term" value="C:membrane"/>
    <property type="evidence" value="ECO:0007669"/>
    <property type="project" value="TreeGrafter"/>
</dbReference>
<dbReference type="Proteomes" id="UP000187209">
    <property type="component" value="Unassembled WGS sequence"/>
</dbReference>
<dbReference type="InterPro" id="IPR001199">
    <property type="entry name" value="Cyt_B5-like_heme/steroid-bd"/>
</dbReference>
<dbReference type="Pfam" id="PF00173">
    <property type="entry name" value="Cyt-b5"/>
    <property type="match status" value="1"/>
</dbReference>
<dbReference type="AlphaFoldDB" id="A0A1R2CF80"/>
<organism evidence="4 5">
    <name type="scientific">Stentor coeruleus</name>
    <dbReference type="NCBI Taxonomy" id="5963"/>
    <lineage>
        <taxon>Eukaryota</taxon>
        <taxon>Sar</taxon>
        <taxon>Alveolata</taxon>
        <taxon>Ciliophora</taxon>
        <taxon>Postciliodesmatophora</taxon>
        <taxon>Heterotrichea</taxon>
        <taxon>Heterotrichida</taxon>
        <taxon>Stentoridae</taxon>
        <taxon>Stentor</taxon>
    </lineage>
</organism>
<feature type="chain" id="PRO_5012932616" description="Cytochrome b5 heme-binding domain-containing protein" evidence="2">
    <location>
        <begin position="20"/>
        <end position="128"/>
    </location>
</feature>
<keyword evidence="5" id="KW-1185">Reference proteome</keyword>
<feature type="signal peptide" evidence="2">
    <location>
        <begin position="1"/>
        <end position="19"/>
    </location>
</feature>
<name>A0A1R2CF80_9CILI</name>
<feature type="domain" description="Cytochrome b5 heme-binding" evidence="3">
    <location>
        <begin position="18"/>
        <end position="113"/>
    </location>
</feature>
<keyword evidence="2" id="KW-0732">Signal</keyword>
<dbReference type="PANTHER" id="PTHR10281">
    <property type="entry name" value="MEMBRANE-ASSOCIATED PROGESTERONE RECEPTOR COMPONENT-RELATED"/>
    <property type="match status" value="1"/>
</dbReference>
<protein>
    <recommendedName>
        <fullName evidence="3">Cytochrome b5 heme-binding domain-containing protein</fullName>
    </recommendedName>
</protein>
<dbReference type="Gene3D" id="3.10.120.10">
    <property type="entry name" value="Cytochrome b5-like heme/steroid binding domain"/>
    <property type="match status" value="1"/>
</dbReference>
<dbReference type="PANTHER" id="PTHR10281:SF76">
    <property type="entry name" value="CALCUTTA CUP-RELATED"/>
    <property type="match status" value="1"/>
</dbReference>
<evidence type="ECO:0000313" key="5">
    <source>
        <dbReference type="Proteomes" id="UP000187209"/>
    </source>
</evidence>
<reference evidence="4 5" key="1">
    <citation type="submission" date="2016-11" db="EMBL/GenBank/DDBJ databases">
        <title>The macronuclear genome of Stentor coeruleus: a giant cell with tiny introns.</title>
        <authorList>
            <person name="Slabodnick M."/>
            <person name="Ruby J.G."/>
            <person name="Reiff S.B."/>
            <person name="Swart E.C."/>
            <person name="Gosai S."/>
            <person name="Prabakaran S."/>
            <person name="Witkowska E."/>
            <person name="Larue G.E."/>
            <person name="Fisher S."/>
            <person name="Freeman R.M."/>
            <person name="Gunawardena J."/>
            <person name="Chu W."/>
            <person name="Stover N.A."/>
            <person name="Gregory B.D."/>
            <person name="Nowacki M."/>
            <person name="Derisi J."/>
            <person name="Roy S.W."/>
            <person name="Marshall W.F."/>
            <person name="Sood P."/>
        </authorList>
    </citation>
    <scope>NUCLEOTIDE SEQUENCE [LARGE SCALE GENOMIC DNA]</scope>
    <source>
        <strain evidence="4">WM001</strain>
    </source>
</reference>
<comment type="caution">
    <text evidence="4">The sequence shown here is derived from an EMBL/GenBank/DDBJ whole genome shotgun (WGS) entry which is preliminary data.</text>
</comment>
<evidence type="ECO:0000256" key="1">
    <source>
        <dbReference type="ARBA" id="ARBA00038357"/>
    </source>
</evidence>
<proteinExistence type="inferred from homology"/>
<evidence type="ECO:0000259" key="3">
    <source>
        <dbReference type="SMART" id="SM01117"/>
    </source>
</evidence>
<accession>A0A1R2CF80</accession>
<evidence type="ECO:0000256" key="2">
    <source>
        <dbReference type="SAM" id="SignalP"/>
    </source>
</evidence>
<dbReference type="OrthoDB" id="308934at2759"/>